<feature type="compositionally biased region" description="Pro residues" evidence="2">
    <location>
        <begin position="581"/>
        <end position="591"/>
    </location>
</feature>
<evidence type="ECO:0000256" key="1">
    <source>
        <dbReference type="SAM" id="Coils"/>
    </source>
</evidence>
<keyword evidence="3" id="KW-1133">Transmembrane helix</keyword>
<evidence type="ECO:0000313" key="7">
    <source>
        <dbReference type="Proteomes" id="UP000268535"/>
    </source>
</evidence>
<keyword evidence="3" id="KW-0812">Transmembrane</keyword>
<feature type="chain" id="PRO_5036118870" evidence="4">
    <location>
        <begin position="27"/>
        <end position="636"/>
    </location>
</feature>
<feature type="coiled-coil region" evidence="1">
    <location>
        <begin position="398"/>
        <end position="428"/>
    </location>
</feature>
<evidence type="ECO:0000313" key="6">
    <source>
        <dbReference type="EMBL" id="RKP00597.1"/>
    </source>
</evidence>
<proteinExistence type="predicted"/>
<dbReference type="Proteomes" id="UP000268535">
    <property type="component" value="Unassembled WGS sequence"/>
</dbReference>
<dbReference type="EMBL" id="ML009182">
    <property type="protein sequence ID" value="RKO97725.1"/>
    <property type="molecule type" value="Genomic_DNA"/>
</dbReference>
<gene>
    <name evidence="5" type="ORF">CAUPRSCDRAFT_10619</name>
    <name evidence="6" type="ORF">CXG81DRAFT_19476</name>
</gene>
<feature type="region of interest" description="Disordered" evidence="2">
    <location>
        <begin position="523"/>
        <end position="636"/>
    </location>
</feature>
<organism evidence="5 7">
    <name type="scientific">Caulochytrium protostelioides</name>
    <dbReference type="NCBI Taxonomy" id="1555241"/>
    <lineage>
        <taxon>Eukaryota</taxon>
        <taxon>Fungi</taxon>
        <taxon>Fungi incertae sedis</taxon>
        <taxon>Chytridiomycota</taxon>
        <taxon>Chytridiomycota incertae sedis</taxon>
        <taxon>Chytridiomycetes</taxon>
        <taxon>Caulochytriales</taxon>
        <taxon>Caulochytriaceae</taxon>
        <taxon>Caulochytrium</taxon>
    </lineage>
</organism>
<keyword evidence="3" id="KW-0472">Membrane</keyword>
<dbReference type="EMBL" id="ML014208">
    <property type="protein sequence ID" value="RKP00597.1"/>
    <property type="molecule type" value="Genomic_DNA"/>
</dbReference>
<feature type="region of interest" description="Disordered" evidence="2">
    <location>
        <begin position="431"/>
        <end position="509"/>
    </location>
</feature>
<evidence type="ECO:0000256" key="3">
    <source>
        <dbReference type="SAM" id="Phobius"/>
    </source>
</evidence>
<feature type="compositionally biased region" description="Pro residues" evidence="2">
    <location>
        <begin position="56"/>
        <end position="69"/>
    </location>
</feature>
<sequence>MLVGAGARLLLAAAAAAAQGFSGVTARGPAGPGAGGAAADAVPTLHIATAVTASAAPPPPPSVSAPSDPPDMTTPGLSFEEYKAAAATAPKVPPGRFAEWNDHLHKSLIVALRQSPSLKVGVNQIMRAPVVAADPERRHAVRQGVDAMLNPQYTQAIQSIAFHSVVAHVAESQHVLSDPELIDRHGIGDAFTRRTKTFTYLYLRERLQPAEVPSRPPAFDAEPLSSSRLEQLFGMDASGLDPASARLLARPGPPPDAVVVLVAKTAGLTTVAPHHDRQLQRRSAVKYWLMLLIMLLLEVVIPMMVVLLLKRLVNVKSDLMGFIPQRIASHFASPYGDTLFWRMLPMTLGIFAMSWFIYTVIYHLVHIYQKKLQRTITKNGLKFRQELINMEKSQHDTEHRLKHQALELERKRQELAALEARLRWRQREFEQQSRLNHGSDGANGPSEAFADGGPQPYQLPFPASSINDPGLSMAPPPAPPPTATVFSSLDVAPTPRDHPETTLGPPGDPLPVVAVPLSSTATMDPLPSDIVPLSNNTDPLPSGMNWLPSGETPLPSGMALSSSDVVPLSSDRNLSPSNTAPSPPNMAPMPPSKIDSSPALDPPLLAEPAPSDLRTVSGGKPPPPEATVLSSLPTAA</sequence>
<feature type="compositionally biased region" description="Low complexity" evidence="2">
    <location>
        <begin position="595"/>
        <end position="613"/>
    </location>
</feature>
<accession>A0A4P9WYS8</accession>
<reference evidence="5" key="3">
    <citation type="submission" date="2018-08" db="EMBL/GenBank/DDBJ databases">
        <title>Leveraging single-cell genomics to expand the Fungal Tree of Life.</title>
        <authorList>
            <consortium name="DOE Joint Genome Institute"/>
            <person name="Ahrendt S.R."/>
            <person name="Quandt C.A."/>
            <person name="Ciobanu D."/>
            <person name="Clum A."/>
            <person name="Salamov A."/>
            <person name="Andreopoulos B."/>
            <person name="Cheng J.-F."/>
            <person name="Woyke T."/>
            <person name="Pelin A."/>
            <person name="Henrissat B."/>
            <person name="Reynolds N."/>
            <person name="Benny G.L."/>
            <person name="Smith M.E."/>
            <person name="James T.Y."/>
            <person name="Grigoriev I.V."/>
        </authorList>
    </citation>
    <scope>NUCLEOTIDE SEQUENCE</scope>
    <source>
        <strain evidence="5">ATCC 52028</strain>
    </source>
</reference>
<feature type="transmembrane region" description="Helical" evidence="3">
    <location>
        <begin position="343"/>
        <end position="365"/>
    </location>
</feature>
<evidence type="ECO:0000256" key="2">
    <source>
        <dbReference type="SAM" id="MobiDB-lite"/>
    </source>
</evidence>
<keyword evidence="4" id="KW-0732">Signal</keyword>
<evidence type="ECO:0000313" key="8">
    <source>
        <dbReference type="Proteomes" id="UP000274922"/>
    </source>
</evidence>
<feature type="region of interest" description="Disordered" evidence="2">
    <location>
        <begin position="53"/>
        <end position="76"/>
    </location>
</feature>
<feature type="transmembrane region" description="Helical" evidence="3">
    <location>
        <begin position="287"/>
        <end position="309"/>
    </location>
</feature>
<feature type="compositionally biased region" description="Low complexity" evidence="2">
    <location>
        <begin position="560"/>
        <end position="580"/>
    </location>
</feature>
<keyword evidence="1" id="KW-0175">Coiled coil</keyword>
<reference evidence="6" key="2">
    <citation type="submission" date="2018-04" db="EMBL/GenBank/DDBJ databases">
        <title>Leveraging single-cell genomics to expand the Fungal Tree of Life.</title>
        <authorList>
            <consortium name="DOE Joint Genome Institute"/>
            <person name="Ahrendt S.R."/>
            <person name="Quandt C.A."/>
            <person name="Ciobanu D."/>
            <person name="Clum A."/>
            <person name="Salamov A."/>
            <person name="Andreopoulos B."/>
            <person name="Cheng J.-F."/>
            <person name="Woyke T."/>
            <person name="Pelin A."/>
            <person name="Henrissat B."/>
            <person name="Benny G.L."/>
            <person name="Smith M.E."/>
            <person name="James T.Y."/>
            <person name="Grigoriev I.V."/>
        </authorList>
    </citation>
    <scope>NUCLEOTIDE SEQUENCE</scope>
    <source>
        <strain evidence="6">ATCC 52028</strain>
    </source>
</reference>
<evidence type="ECO:0000313" key="5">
    <source>
        <dbReference type="EMBL" id="RKO97725.1"/>
    </source>
</evidence>
<dbReference type="AlphaFoldDB" id="A0A4P9WYS8"/>
<evidence type="ECO:0000256" key="4">
    <source>
        <dbReference type="SAM" id="SignalP"/>
    </source>
</evidence>
<reference evidence="7 8" key="1">
    <citation type="journal article" date="2018" name="Nat. Microbiol.">
        <title>Leveraging single-cell genomics to expand the fungal tree of life.</title>
        <authorList>
            <person name="Ahrendt S.R."/>
            <person name="Quandt C.A."/>
            <person name="Ciobanu D."/>
            <person name="Clum A."/>
            <person name="Salamov A."/>
            <person name="Andreopoulos B."/>
            <person name="Cheng J.F."/>
            <person name="Woyke T."/>
            <person name="Pelin A."/>
            <person name="Henrissat B."/>
            <person name="Reynolds N.K."/>
            <person name="Benny G.L."/>
            <person name="Smith M.E."/>
            <person name="James T.Y."/>
            <person name="Grigoriev I.V."/>
        </authorList>
    </citation>
    <scope>NUCLEOTIDE SEQUENCE [LARGE SCALE GENOMIC DNA]</scope>
    <source>
        <strain evidence="7 8">ATCC 52028</strain>
    </source>
</reference>
<feature type="signal peptide" evidence="4">
    <location>
        <begin position="1"/>
        <end position="26"/>
    </location>
</feature>
<dbReference type="Proteomes" id="UP000274922">
    <property type="component" value="Unassembled WGS sequence"/>
</dbReference>
<name>A0A4P9WYS8_9FUNG</name>
<protein>
    <submittedName>
        <fullName evidence="5">Uncharacterized protein</fullName>
    </submittedName>
</protein>
<keyword evidence="8" id="KW-1185">Reference proteome</keyword>